<name>X1NU42_9ZZZZ</name>
<reference evidence="1" key="1">
    <citation type="journal article" date="2014" name="Front. Microbiol.">
        <title>High frequency of phylogenetically diverse reductive dehalogenase-homologous genes in deep subseafloor sedimentary metagenomes.</title>
        <authorList>
            <person name="Kawai M."/>
            <person name="Futagami T."/>
            <person name="Toyoda A."/>
            <person name="Takaki Y."/>
            <person name="Nishi S."/>
            <person name="Hori S."/>
            <person name="Arai W."/>
            <person name="Tsubouchi T."/>
            <person name="Morono Y."/>
            <person name="Uchiyama I."/>
            <person name="Ito T."/>
            <person name="Fujiyama A."/>
            <person name="Inagaki F."/>
            <person name="Takami H."/>
        </authorList>
    </citation>
    <scope>NUCLEOTIDE SEQUENCE</scope>
    <source>
        <strain evidence="1">Expedition CK06-06</strain>
    </source>
</reference>
<accession>X1NU42</accession>
<proteinExistence type="predicted"/>
<dbReference type="EMBL" id="BARV01037071">
    <property type="protein sequence ID" value="GAI47547.1"/>
    <property type="molecule type" value="Genomic_DNA"/>
</dbReference>
<dbReference type="AlphaFoldDB" id="X1NU42"/>
<organism evidence="1">
    <name type="scientific">marine sediment metagenome</name>
    <dbReference type="NCBI Taxonomy" id="412755"/>
    <lineage>
        <taxon>unclassified sequences</taxon>
        <taxon>metagenomes</taxon>
        <taxon>ecological metagenomes</taxon>
    </lineage>
</organism>
<comment type="caution">
    <text evidence="1">The sequence shown here is derived from an EMBL/GenBank/DDBJ whole genome shotgun (WGS) entry which is preliminary data.</text>
</comment>
<sequence>MGISDKDEYLQSSHALIIIAMERIAEILDTAGAVFRKSNTLFIDEGDLGTLDDDVARKRFIDKILELEINYLGKNIV</sequence>
<protein>
    <submittedName>
        <fullName evidence="1">Uncharacterized protein</fullName>
    </submittedName>
</protein>
<evidence type="ECO:0000313" key="1">
    <source>
        <dbReference type="EMBL" id="GAI47547.1"/>
    </source>
</evidence>
<gene>
    <name evidence="1" type="ORF">S06H3_57432</name>
</gene>